<organism evidence="1 2">
    <name type="scientific">Citrobacter rodentium (strain ICC168)</name>
    <name type="common">Citrobacter freundii biotype 4280</name>
    <dbReference type="NCBI Taxonomy" id="637910"/>
    <lineage>
        <taxon>Bacteria</taxon>
        <taxon>Pseudomonadati</taxon>
        <taxon>Pseudomonadota</taxon>
        <taxon>Gammaproteobacteria</taxon>
        <taxon>Enterobacterales</taxon>
        <taxon>Enterobacteriaceae</taxon>
        <taxon>Citrobacter</taxon>
    </lineage>
</organism>
<sequence length="48" mass="5804">MSLLLLHSNNQIMSLKDFYCLFVISFAKIEQYIIMIDRIFSPIDHDYY</sequence>
<gene>
    <name evidence="1" type="ordered locus">ROD_08661</name>
</gene>
<protein>
    <submittedName>
        <fullName evidence="1">Uncharacterized protein</fullName>
    </submittedName>
</protein>
<dbReference type="AlphaFoldDB" id="D2TR55"/>
<proteinExistence type="predicted"/>
<dbReference type="HOGENOM" id="CLU_3151026_0_0_6"/>
<reference evidence="1 2" key="1">
    <citation type="journal article" date="2010" name="J. Bacteriol.">
        <title>The Citrobacter rodentium genome sequence reveals convergent evolution with human pathogenic Escherichia coli.</title>
        <authorList>
            <person name="Petty N.K."/>
            <person name="Bulgin R."/>
            <person name="Crepin V.F."/>
            <person name="Cerdeno-Tarraga A.M."/>
            <person name="Schroeder G.N."/>
            <person name="Quail M.A."/>
            <person name="Lennard N."/>
            <person name="Corton C."/>
            <person name="Barron A."/>
            <person name="Clark L."/>
            <person name="Toribio A.L."/>
            <person name="Parkhill J."/>
            <person name="Dougan G."/>
            <person name="Frankel G."/>
            <person name="Thomson N.R."/>
        </authorList>
    </citation>
    <scope>NUCLEOTIDE SEQUENCE [LARGE SCALE GENOMIC DNA]</scope>
    <source>
        <strain evidence="1 2">ICC168</strain>
    </source>
</reference>
<evidence type="ECO:0000313" key="1">
    <source>
        <dbReference type="EMBL" id="CBG87642.1"/>
    </source>
</evidence>
<dbReference type="STRING" id="637910.ROD_08661"/>
<evidence type="ECO:0000313" key="2">
    <source>
        <dbReference type="Proteomes" id="UP000001889"/>
    </source>
</evidence>
<dbReference type="Proteomes" id="UP000001889">
    <property type="component" value="Chromosome"/>
</dbReference>
<dbReference type="EMBL" id="FN543502">
    <property type="protein sequence ID" value="CBG87642.1"/>
    <property type="molecule type" value="Genomic_DNA"/>
</dbReference>
<dbReference type="KEGG" id="cro:ROD_08661"/>
<name>D2TR55_CITRI</name>
<keyword evidence="2" id="KW-1185">Reference proteome</keyword>
<accession>D2TR55</accession>